<keyword evidence="11 12" id="KW-0472">Membrane</keyword>
<evidence type="ECO:0000313" key="15">
    <source>
        <dbReference type="Proteomes" id="UP001242480"/>
    </source>
</evidence>
<organism evidence="14 15">
    <name type="scientific">Labrys wisconsinensis</name>
    <dbReference type="NCBI Taxonomy" id="425677"/>
    <lineage>
        <taxon>Bacteria</taxon>
        <taxon>Pseudomonadati</taxon>
        <taxon>Pseudomonadota</taxon>
        <taxon>Alphaproteobacteria</taxon>
        <taxon>Hyphomicrobiales</taxon>
        <taxon>Xanthobacteraceae</taxon>
        <taxon>Labrys</taxon>
    </lineage>
</organism>
<evidence type="ECO:0000256" key="2">
    <source>
        <dbReference type="ARBA" id="ARBA00005551"/>
    </source>
</evidence>
<reference evidence="14 15" key="1">
    <citation type="submission" date="2023-07" db="EMBL/GenBank/DDBJ databases">
        <title>Genomic Encyclopedia of Type Strains, Phase IV (KMG-IV): sequencing the most valuable type-strain genomes for metagenomic binning, comparative biology and taxonomic classification.</title>
        <authorList>
            <person name="Goeker M."/>
        </authorList>
    </citation>
    <scope>NUCLEOTIDE SEQUENCE [LARGE SCALE GENOMIC DNA]</scope>
    <source>
        <strain evidence="14 15">DSM 19619</strain>
    </source>
</reference>
<evidence type="ECO:0000256" key="4">
    <source>
        <dbReference type="ARBA" id="ARBA00022449"/>
    </source>
</evidence>
<comment type="subcellular location">
    <subcellularLocation>
        <location evidence="1">Membrane</location>
        <topology evidence="1">Multi-pass membrane protein</topology>
    </subcellularLocation>
</comment>
<comment type="caution">
    <text evidence="14">The sequence shown here is derived from an EMBL/GenBank/DDBJ whole genome shotgun (WGS) entry which is preliminary data.</text>
</comment>
<sequence length="614" mass="64911">MHHASASFLPSLLLFLGAAVVAVPVFKRIGLGAILGYLVAGVAIGPSGLRLFTDTDTILQIADLGIVLLLFVIGLELQLSRLLAMRRDIFGLGALQLGLCALGLGAVAALLGLSVLGAAVAGIALALSATAIALQVLNERGELQAPYGQRSFAVLLFQDISIVPILALVPLFAVEVAHDEASVSGLVDAGMKVGAVAVVVLVGRYLLNPMFRILANTGAREVMTAAALLLVLGTALLMQFAGMSMALGAFLAGVLLAESNFRHELEADIEPFRGLLLGLFFMGVGMAIDGPLVLAHWPLLAALAIGLAVVKSALVAGLFKLTGSPWRDAFRAGVVLSPAGEFAFVLIPLGRASGFLEAEQAGLLSALAATTMLIGPLVMVGSERLLKRFRPPDPTRDEDFSDAHGRVLMIGFGRFGQIVAQIMRTQEVDVTIIDNDVEMIDVAARFGSKVYFGDGTRLDVLRAAGAGEARIICVMIDDRAAAARIVELVKAEFPLAKVHARAYDRQHALALLEAGVDYFVRETYESAMTFGRHLLETLDVPDEEAEEVIGDVRERDAARLAAQMQGGIYAGMDLIKSRRVVRPEPLEGTGQIGVTLNADAIRAVEAAKEEEETG</sequence>
<feature type="domain" description="RCK N-terminal" evidence="13">
    <location>
        <begin position="404"/>
        <end position="520"/>
    </location>
</feature>
<dbReference type="NCBIfam" id="TIGR00932">
    <property type="entry name" value="2a37"/>
    <property type="match status" value="1"/>
</dbReference>
<dbReference type="InterPro" id="IPR004771">
    <property type="entry name" value="K/H_exchanger"/>
</dbReference>
<feature type="transmembrane region" description="Helical" evidence="12">
    <location>
        <begin position="243"/>
        <end position="261"/>
    </location>
</feature>
<dbReference type="InterPro" id="IPR003148">
    <property type="entry name" value="RCK_N"/>
</dbReference>
<evidence type="ECO:0000256" key="8">
    <source>
        <dbReference type="ARBA" id="ARBA00022958"/>
    </source>
</evidence>
<keyword evidence="9 12" id="KW-1133">Transmembrane helix</keyword>
<evidence type="ECO:0000256" key="7">
    <source>
        <dbReference type="ARBA" id="ARBA00022692"/>
    </source>
</evidence>
<evidence type="ECO:0000256" key="3">
    <source>
        <dbReference type="ARBA" id="ARBA00022448"/>
    </source>
</evidence>
<feature type="transmembrane region" description="Helical" evidence="12">
    <location>
        <begin position="155"/>
        <end position="177"/>
    </location>
</feature>
<dbReference type="PROSITE" id="PS51201">
    <property type="entry name" value="RCK_N"/>
    <property type="match status" value="1"/>
</dbReference>
<evidence type="ECO:0000259" key="13">
    <source>
        <dbReference type="PROSITE" id="PS51201"/>
    </source>
</evidence>
<feature type="transmembrane region" description="Helical" evidence="12">
    <location>
        <begin position="58"/>
        <end position="77"/>
    </location>
</feature>
<dbReference type="Proteomes" id="UP001242480">
    <property type="component" value="Unassembled WGS sequence"/>
</dbReference>
<evidence type="ECO:0000256" key="6">
    <source>
        <dbReference type="ARBA" id="ARBA00022538"/>
    </source>
</evidence>
<evidence type="ECO:0000256" key="11">
    <source>
        <dbReference type="ARBA" id="ARBA00023136"/>
    </source>
</evidence>
<evidence type="ECO:0000256" key="1">
    <source>
        <dbReference type="ARBA" id="ARBA00004141"/>
    </source>
</evidence>
<keyword evidence="4" id="KW-0050">Antiport</keyword>
<dbReference type="InterPro" id="IPR006153">
    <property type="entry name" value="Cation/H_exchanger_TM"/>
</dbReference>
<keyword evidence="10" id="KW-0406">Ion transport</keyword>
<gene>
    <name evidence="14" type="ORF">QO011_003438</name>
</gene>
<keyword evidence="5" id="KW-1003">Cell membrane</keyword>
<feature type="transmembrane region" description="Helical" evidence="12">
    <location>
        <begin position="361"/>
        <end position="380"/>
    </location>
</feature>
<comment type="similarity">
    <text evidence="2">Belongs to the monovalent cation:proton antiporter 2 (CPA2) transporter (TC 2.A.37) family.</text>
</comment>
<accession>A0ABU0J831</accession>
<dbReference type="InterPro" id="IPR036291">
    <property type="entry name" value="NAD(P)-bd_dom_sf"/>
</dbReference>
<keyword evidence="7 12" id="KW-0812">Transmembrane</keyword>
<keyword evidence="8" id="KW-0630">Potassium</keyword>
<evidence type="ECO:0000256" key="5">
    <source>
        <dbReference type="ARBA" id="ARBA00022475"/>
    </source>
</evidence>
<evidence type="ECO:0000256" key="12">
    <source>
        <dbReference type="SAM" id="Phobius"/>
    </source>
</evidence>
<keyword evidence="3" id="KW-0813">Transport</keyword>
<dbReference type="PANTHER" id="PTHR46157:SF8">
    <property type="entry name" value="GLUTATHIONE-REGULATED POTASSIUM-EFFLUX SYSTEM PROTEIN"/>
    <property type="match status" value="1"/>
</dbReference>
<dbReference type="RefSeq" id="WP_307274387.1">
    <property type="nucleotide sequence ID" value="NZ_JAUSVX010000006.1"/>
</dbReference>
<feature type="transmembrane region" description="Helical" evidence="12">
    <location>
        <begin position="33"/>
        <end position="52"/>
    </location>
</feature>
<keyword evidence="15" id="KW-1185">Reference proteome</keyword>
<dbReference type="Pfam" id="PF00999">
    <property type="entry name" value="Na_H_Exchanger"/>
    <property type="match status" value="1"/>
</dbReference>
<dbReference type="Gene3D" id="1.20.1530.20">
    <property type="match status" value="1"/>
</dbReference>
<feature type="transmembrane region" description="Helical" evidence="12">
    <location>
        <begin position="330"/>
        <end position="349"/>
    </location>
</feature>
<dbReference type="Gene3D" id="3.40.50.720">
    <property type="entry name" value="NAD(P)-binding Rossmann-like Domain"/>
    <property type="match status" value="1"/>
</dbReference>
<protein>
    <submittedName>
        <fullName evidence="14">CPA2 family monovalent cation:H+ antiporter-2/glutathione-regulated potassium-efflux system protein KefB</fullName>
    </submittedName>
</protein>
<feature type="transmembrane region" description="Helical" evidence="12">
    <location>
        <begin position="189"/>
        <end position="207"/>
    </location>
</feature>
<feature type="transmembrane region" description="Helical" evidence="12">
    <location>
        <begin position="6"/>
        <end position="26"/>
    </location>
</feature>
<evidence type="ECO:0000313" key="14">
    <source>
        <dbReference type="EMBL" id="MDQ0470419.1"/>
    </source>
</evidence>
<feature type="transmembrane region" description="Helical" evidence="12">
    <location>
        <begin position="89"/>
        <end position="109"/>
    </location>
</feature>
<evidence type="ECO:0000256" key="10">
    <source>
        <dbReference type="ARBA" id="ARBA00023065"/>
    </source>
</evidence>
<dbReference type="Pfam" id="PF02254">
    <property type="entry name" value="TrkA_N"/>
    <property type="match status" value="1"/>
</dbReference>
<proteinExistence type="inferred from homology"/>
<keyword evidence="6" id="KW-0633">Potassium transport</keyword>
<feature type="transmembrane region" description="Helical" evidence="12">
    <location>
        <begin position="115"/>
        <end position="134"/>
    </location>
</feature>
<dbReference type="EMBL" id="JAUSVX010000006">
    <property type="protein sequence ID" value="MDQ0470419.1"/>
    <property type="molecule type" value="Genomic_DNA"/>
</dbReference>
<feature type="transmembrane region" description="Helical" evidence="12">
    <location>
        <begin position="273"/>
        <end position="293"/>
    </location>
</feature>
<dbReference type="InterPro" id="IPR038770">
    <property type="entry name" value="Na+/solute_symporter_sf"/>
</dbReference>
<dbReference type="PRINTS" id="PR00335">
    <property type="entry name" value="KUPTAKETRKA"/>
</dbReference>
<dbReference type="SUPFAM" id="SSF51735">
    <property type="entry name" value="NAD(P)-binding Rossmann-fold domains"/>
    <property type="match status" value="1"/>
</dbReference>
<dbReference type="PANTHER" id="PTHR46157">
    <property type="entry name" value="K(+) EFFLUX ANTIPORTER 3, CHLOROPLASTIC"/>
    <property type="match status" value="1"/>
</dbReference>
<evidence type="ECO:0000256" key="9">
    <source>
        <dbReference type="ARBA" id="ARBA00022989"/>
    </source>
</evidence>
<name>A0ABU0J831_9HYPH</name>
<dbReference type="InterPro" id="IPR006036">
    <property type="entry name" value="K_uptake_TrkA"/>
</dbReference>
<feature type="transmembrane region" description="Helical" evidence="12">
    <location>
        <begin position="299"/>
        <end position="318"/>
    </location>
</feature>